<evidence type="ECO:0000313" key="7">
    <source>
        <dbReference type="Proteomes" id="UP001642484"/>
    </source>
</evidence>
<protein>
    <recommendedName>
        <fullName evidence="5">Methyltransferase type 11 domain-containing protein</fullName>
    </recommendedName>
</protein>
<evidence type="ECO:0000256" key="3">
    <source>
        <dbReference type="ARBA" id="ARBA00022679"/>
    </source>
</evidence>
<evidence type="ECO:0000256" key="2">
    <source>
        <dbReference type="ARBA" id="ARBA00022603"/>
    </source>
</evidence>
<sequence length="406" mass="44751">MEVFDSRPRGVVEFLAWDMNRGERGRPSYPPCALQLLDHLLPSGPLELLDLGAGTGKWTMELLKYLHTSTAEVVIHAVEPSDGFRQRLQQNLSTRGRAAAERPPNLRVEVCEGDAQSLQSFGAKRMDGVFVATAFHWFATPEVLESIYQVLKDAGWLYLIWNVPLYYDLPQDRAHYDLKEHEALFLTALKKEVVNIYHDQSTMEVKDYNYKAAGTRMTLANLAMRIGRSVVTRRHEAWDLASAPEPLQRAGPVPLEEWATVCSSYLSPVISVTAMGCGSPKPAQPSQADHIQRALDQAMRMHQDPQIQAQLAHAQQQTQQMLTNPQLQAQLAQAQQQMLADPQVQAMMAQMSAMMGQQMGQPGMVVAQPSSVPVVEAVVVDAQVVEPSSTPGVATSGAATNETNAA</sequence>
<feature type="region of interest" description="Disordered" evidence="4">
    <location>
        <begin position="387"/>
        <end position="406"/>
    </location>
</feature>
<dbReference type="SUPFAM" id="SSF53335">
    <property type="entry name" value="S-adenosyl-L-methionine-dependent methyltransferases"/>
    <property type="match status" value="1"/>
</dbReference>
<feature type="domain" description="Methyltransferase type 11" evidence="5">
    <location>
        <begin position="49"/>
        <end position="159"/>
    </location>
</feature>
<dbReference type="InterPro" id="IPR029063">
    <property type="entry name" value="SAM-dependent_MTases_sf"/>
</dbReference>
<dbReference type="PANTHER" id="PTHR44942:SF4">
    <property type="entry name" value="METHYLTRANSFERASE TYPE 11 DOMAIN-CONTAINING PROTEIN"/>
    <property type="match status" value="1"/>
</dbReference>
<dbReference type="InterPro" id="IPR051052">
    <property type="entry name" value="Diverse_substrate_MTase"/>
</dbReference>
<keyword evidence="7" id="KW-1185">Reference proteome</keyword>
<dbReference type="Proteomes" id="UP001642484">
    <property type="component" value="Unassembled WGS sequence"/>
</dbReference>
<feature type="compositionally biased region" description="Polar residues" evidence="4">
    <location>
        <begin position="390"/>
        <end position="406"/>
    </location>
</feature>
<dbReference type="Pfam" id="PF08241">
    <property type="entry name" value="Methyltransf_11"/>
    <property type="match status" value="1"/>
</dbReference>
<keyword evidence="2" id="KW-0489">Methyltransferase</keyword>
<accession>A0ABP0P9F9</accession>
<dbReference type="InterPro" id="IPR013216">
    <property type="entry name" value="Methyltransf_11"/>
</dbReference>
<reference evidence="6 7" key="1">
    <citation type="submission" date="2024-02" db="EMBL/GenBank/DDBJ databases">
        <authorList>
            <person name="Chen Y."/>
            <person name="Shah S."/>
            <person name="Dougan E. K."/>
            <person name="Thang M."/>
            <person name="Chan C."/>
        </authorList>
    </citation>
    <scope>NUCLEOTIDE SEQUENCE [LARGE SCALE GENOMIC DNA]</scope>
</reference>
<gene>
    <name evidence="6" type="ORF">CCMP2556_LOCUS35762</name>
</gene>
<name>A0ABP0P9F9_9DINO</name>
<evidence type="ECO:0000313" key="6">
    <source>
        <dbReference type="EMBL" id="CAK9072686.1"/>
    </source>
</evidence>
<comment type="caution">
    <text evidence="6">The sequence shown here is derived from an EMBL/GenBank/DDBJ whole genome shotgun (WGS) entry which is preliminary data.</text>
</comment>
<organism evidence="6 7">
    <name type="scientific">Durusdinium trenchii</name>
    <dbReference type="NCBI Taxonomy" id="1381693"/>
    <lineage>
        <taxon>Eukaryota</taxon>
        <taxon>Sar</taxon>
        <taxon>Alveolata</taxon>
        <taxon>Dinophyceae</taxon>
        <taxon>Suessiales</taxon>
        <taxon>Symbiodiniaceae</taxon>
        <taxon>Durusdinium</taxon>
    </lineage>
</organism>
<dbReference type="EMBL" id="CAXAMN010022795">
    <property type="protein sequence ID" value="CAK9072686.1"/>
    <property type="molecule type" value="Genomic_DNA"/>
</dbReference>
<evidence type="ECO:0000259" key="5">
    <source>
        <dbReference type="Pfam" id="PF08241"/>
    </source>
</evidence>
<proteinExistence type="inferred from homology"/>
<dbReference type="PANTHER" id="PTHR44942">
    <property type="entry name" value="METHYLTRANSF_11 DOMAIN-CONTAINING PROTEIN"/>
    <property type="match status" value="1"/>
</dbReference>
<evidence type="ECO:0000256" key="4">
    <source>
        <dbReference type="SAM" id="MobiDB-lite"/>
    </source>
</evidence>
<dbReference type="Gene3D" id="3.40.50.150">
    <property type="entry name" value="Vaccinia Virus protein VP39"/>
    <property type="match status" value="1"/>
</dbReference>
<comment type="similarity">
    <text evidence="1">Belongs to the methyltransferase superfamily.</text>
</comment>
<keyword evidence="3" id="KW-0808">Transferase</keyword>
<evidence type="ECO:0000256" key="1">
    <source>
        <dbReference type="ARBA" id="ARBA00008361"/>
    </source>
</evidence>
<dbReference type="CDD" id="cd02440">
    <property type="entry name" value="AdoMet_MTases"/>
    <property type="match status" value="1"/>
</dbReference>